<proteinExistence type="predicted"/>
<dbReference type="EnsemblProtists" id="PYU1_T014347">
    <property type="protein sequence ID" value="PYU1_T014347"/>
    <property type="gene ID" value="PYU1_G014317"/>
</dbReference>
<dbReference type="Proteomes" id="UP000019132">
    <property type="component" value="Unassembled WGS sequence"/>
</dbReference>
<organism evidence="1 2">
    <name type="scientific">Globisporangium ultimum (strain ATCC 200006 / CBS 805.95 / DAOM BR144)</name>
    <name type="common">Pythium ultimum</name>
    <dbReference type="NCBI Taxonomy" id="431595"/>
    <lineage>
        <taxon>Eukaryota</taxon>
        <taxon>Sar</taxon>
        <taxon>Stramenopiles</taxon>
        <taxon>Oomycota</taxon>
        <taxon>Peronosporomycetes</taxon>
        <taxon>Pythiales</taxon>
        <taxon>Pythiaceae</taxon>
        <taxon>Globisporangium</taxon>
    </lineage>
</organism>
<reference evidence="2" key="1">
    <citation type="journal article" date="2010" name="Genome Biol.">
        <title>Genome sequence of the necrotrophic plant pathogen Pythium ultimum reveals original pathogenicity mechanisms and effector repertoire.</title>
        <authorList>
            <person name="Levesque C.A."/>
            <person name="Brouwer H."/>
            <person name="Cano L."/>
            <person name="Hamilton J.P."/>
            <person name="Holt C."/>
            <person name="Huitema E."/>
            <person name="Raffaele S."/>
            <person name="Robideau G.P."/>
            <person name="Thines M."/>
            <person name="Win J."/>
            <person name="Zerillo M.M."/>
            <person name="Beakes G.W."/>
            <person name="Boore J.L."/>
            <person name="Busam D."/>
            <person name="Dumas B."/>
            <person name="Ferriera S."/>
            <person name="Fuerstenberg S.I."/>
            <person name="Gachon C.M."/>
            <person name="Gaulin E."/>
            <person name="Govers F."/>
            <person name="Grenville-Briggs L."/>
            <person name="Horner N."/>
            <person name="Hostetler J."/>
            <person name="Jiang R.H."/>
            <person name="Johnson J."/>
            <person name="Krajaejun T."/>
            <person name="Lin H."/>
            <person name="Meijer H.J."/>
            <person name="Moore B."/>
            <person name="Morris P."/>
            <person name="Phuntmart V."/>
            <person name="Puiu D."/>
            <person name="Shetty J."/>
            <person name="Stajich J.E."/>
            <person name="Tripathy S."/>
            <person name="Wawra S."/>
            <person name="van West P."/>
            <person name="Whitty B.R."/>
            <person name="Coutinho P.M."/>
            <person name="Henrissat B."/>
            <person name="Martin F."/>
            <person name="Thomas P.D."/>
            <person name="Tyler B.M."/>
            <person name="De Vries R.P."/>
            <person name="Kamoun S."/>
            <person name="Yandell M."/>
            <person name="Tisserat N."/>
            <person name="Buell C.R."/>
        </authorList>
    </citation>
    <scope>NUCLEOTIDE SEQUENCE</scope>
    <source>
        <strain evidence="2">DAOM:BR144</strain>
    </source>
</reference>
<reference evidence="1" key="3">
    <citation type="submission" date="2015-02" db="UniProtKB">
        <authorList>
            <consortium name="EnsemblProtists"/>
        </authorList>
    </citation>
    <scope>IDENTIFICATION</scope>
    <source>
        <strain evidence="1">DAOM BR144</strain>
    </source>
</reference>
<sequence length="227" mass="26555">MRGHKQHSPPRAVASRPLHSVERLQAVVDGIDATKRSHSKVLAKTVDSLNQNRRDCMIIKYKHFVVQHHLGGDIQHMRSASEAQRTETIEDTWYGNAWYHDLLKQLLARDAPLHPAEAFLVRAVRRIANDGHTFDQELLFRLLLLLHRDDLLVSEVQHMLTLLRQALHITLDEWESFFTTHRLPEPVEIYEREEQKQEKKMSRLSKFRAVVTLNQAVRHFSKVECNQ</sequence>
<dbReference type="AlphaFoldDB" id="K3XAU8"/>
<evidence type="ECO:0000313" key="1">
    <source>
        <dbReference type="EnsemblProtists" id="PYU1_T014347"/>
    </source>
</evidence>
<evidence type="ECO:0000313" key="2">
    <source>
        <dbReference type="Proteomes" id="UP000019132"/>
    </source>
</evidence>
<reference evidence="2" key="2">
    <citation type="submission" date="2010-04" db="EMBL/GenBank/DDBJ databases">
        <authorList>
            <person name="Buell R."/>
            <person name="Hamilton J."/>
            <person name="Hostetler J."/>
        </authorList>
    </citation>
    <scope>NUCLEOTIDE SEQUENCE [LARGE SCALE GENOMIC DNA]</scope>
    <source>
        <strain evidence="2">DAOM:BR144</strain>
    </source>
</reference>
<dbReference type="InParanoid" id="K3XAU8"/>
<dbReference type="VEuPathDB" id="FungiDB:PYU1_G014317"/>
<protein>
    <submittedName>
        <fullName evidence="1">Uncharacterized protein</fullName>
    </submittedName>
</protein>
<dbReference type="HOGENOM" id="CLU_093669_0_0_1"/>
<name>K3XAU8_GLOUD</name>
<dbReference type="eggNOG" id="ENOG502SAP7">
    <property type="taxonomic scope" value="Eukaryota"/>
</dbReference>
<dbReference type="EMBL" id="GL376566">
    <property type="status" value="NOT_ANNOTATED_CDS"/>
    <property type="molecule type" value="Genomic_DNA"/>
</dbReference>
<keyword evidence="2" id="KW-1185">Reference proteome</keyword>
<dbReference type="OMA" id="RHECLAG"/>
<accession>K3XAU8</accession>